<dbReference type="InterPro" id="IPR007061">
    <property type="entry name" value="MST-like"/>
</dbReference>
<dbReference type="Proteomes" id="UP001601948">
    <property type="component" value="Unassembled WGS sequence"/>
</dbReference>
<dbReference type="InterPro" id="IPR034660">
    <property type="entry name" value="DinB/YfiT-like"/>
</dbReference>
<dbReference type="Pfam" id="PF04978">
    <property type="entry name" value="MST"/>
    <property type="match status" value="1"/>
</dbReference>
<dbReference type="RefSeq" id="WP_387720741.1">
    <property type="nucleotide sequence ID" value="NZ_JBIAPI010000006.1"/>
</dbReference>
<accession>A0ABW6QXB5</accession>
<dbReference type="SUPFAM" id="SSF109854">
    <property type="entry name" value="DinB/YfiT-like putative metalloenzymes"/>
    <property type="match status" value="1"/>
</dbReference>
<dbReference type="Gene3D" id="1.20.120.450">
    <property type="entry name" value="dinb family like domain"/>
    <property type="match status" value="1"/>
</dbReference>
<keyword evidence="2" id="KW-1185">Reference proteome</keyword>
<reference evidence="1 2" key="1">
    <citation type="submission" date="2024-10" db="EMBL/GenBank/DDBJ databases">
        <title>The Natural Products Discovery Center: Release of the First 8490 Sequenced Strains for Exploring Actinobacteria Biosynthetic Diversity.</title>
        <authorList>
            <person name="Kalkreuter E."/>
            <person name="Kautsar S.A."/>
            <person name="Yang D."/>
            <person name="Bader C.D."/>
            <person name="Teijaro C.N."/>
            <person name="Fluegel L."/>
            <person name="Davis C.M."/>
            <person name="Simpson J.R."/>
            <person name="Lauterbach L."/>
            <person name="Steele A.D."/>
            <person name="Gui C."/>
            <person name="Meng S."/>
            <person name="Li G."/>
            <person name="Viehrig K."/>
            <person name="Ye F."/>
            <person name="Su P."/>
            <person name="Kiefer A.F."/>
            <person name="Nichols A."/>
            <person name="Cepeda A.J."/>
            <person name="Yan W."/>
            <person name="Fan B."/>
            <person name="Jiang Y."/>
            <person name="Adhikari A."/>
            <person name="Zheng C.-J."/>
            <person name="Schuster L."/>
            <person name="Cowan T.M."/>
            <person name="Smanski M.J."/>
            <person name="Chevrette M.G."/>
            <person name="De Carvalho L.P.S."/>
            <person name="Shen B."/>
        </authorList>
    </citation>
    <scope>NUCLEOTIDE SEQUENCE [LARGE SCALE GENOMIC DNA]</scope>
    <source>
        <strain evidence="1 2">NPDC003040</strain>
    </source>
</reference>
<gene>
    <name evidence="1" type="ORF">ACFYV7_24165</name>
</gene>
<organism evidence="1 2">
    <name type="scientific">Nocardia suismassiliense</name>
    <dbReference type="NCBI Taxonomy" id="2077092"/>
    <lineage>
        <taxon>Bacteria</taxon>
        <taxon>Bacillati</taxon>
        <taxon>Actinomycetota</taxon>
        <taxon>Actinomycetes</taxon>
        <taxon>Mycobacteriales</taxon>
        <taxon>Nocardiaceae</taxon>
        <taxon>Nocardia</taxon>
    </lineage>
</organism>
<proteinExistence type="predicted"/>
<dbReference type="EMBL" id="JBIAPI010000006">
    <property type="protein sequence ID" value="MFF3225914.1"/>
    <property type="molecule type" value="Genomic_DNA"/>
</dbReference>
<evidence type="ECO:0000313" key="1">
    <source>
        <dbReference type="EMBL" id="MFF3225914.1"/>
    </source>
</evidence>
<protein>
    <submittedName>
        <fullName evidence="1">DinB family protein</fullName>
    </submittedName>
</protein>
<sequence>MSTFGITDGSERAVIENLLDLNREALIETVRGLSEEDARRRLVASLTTPISLIKHAAAAERIWFQRFWAELDESECDGYSGRDEGTFAVGDDETLADVISEYERASQRSREIAARFELDDTKDNPREGKVSMRWTLLLMIQEFARHAGHGDILREQIEKGIPGHHVAGAAMLRDSRGVGCGPSQHLR</sequence>
<evidence type="ECO:0000313" key="2">
    <source>
        <dbReference type="Proteomes" id="UP001601948"/>
    </source>
</evidence>
<name>A0ABW6QXB5_9NOCA</name>
<comment type="caution">
    <text evidence="1">The sequence shown here is derived from an EMBL/GenBank/DDBJ whole genome shotgun (WGS) entry which is preliminary data.</text>
</comment>